<protein>
    <submittedName>
        <fullName evidence="2">Uncharacterized protein</fullName>
    </submittedName>
</protein>
<name>A0ABS5M0E9_9MICO</name>
<organism evidence="2 3">
    <name type="scientific">Leucobacter manosquensis</name>
    <dbReference type="NCBI Taxonomy" id="2810611"/>
    <lineage>
        <taxon>Bacteria</taxon>
        <taxon>Bacillati</taxon>
        <taxon>Actinomycetota</taxon>
        <taxon>Actinomycetes</taxon>
        <taxon>Micrococcales</taxon>
        <taxon>Microbacteriaceae</taxon>
        <taxon>Leucobacter</taxon>
    </lineage>
</organism>
<feature type="region of interest" description="Disordered" evidence="1">
    <location>
        <begin position="1"/>
        <end position="25"/>
    </location>
</feature>
<keyword evidence="3" id="KW-1185">Reference proteome</keyword>
<feature type="compositionally biased region" description="Basic and acidic residues" evidence="1">
    <location>
        <begin position="1"/>
        <end position="12"/>
    </location>
</feature>
<dbReference type="Proteomes" id="UP000811492">
    <property type="component" value="Unassembled WGS sequence"/>
</dbReference>
<feature type="region of interest" description="Disordered" evidence="1">
    <location>
        <begin position="45"/>
        <end position="70"/>
    </location>
</feature>
<gene>
    <name evidence="2" type="ORF">JSQ98_00375</name>
</gene>
<evidence type="ECO:0000256" key="1">
    <source>
        <dbReference type="SAM" id="MobiDB-lite"/>
    </source>
</evidence>
<evidence type="ECO:0000313" key="3">
    <source>
        <dbReference type="Proteomes" id="UP000811492"/>
    </source>
</evidence>
<feature type="region of interest" description="Disordered" evidence="1">
    <location>
        <begin position="137"/>
        <end position="159"/>
    </location>
</feature>
<accession>A0ABS5M0E9</accession>
<dbReference type="EMBL" id="JAFEVO010000001">
    <property type="protein sequence ID" value="MBS3180673.1"/>
    <property type="molecule type" value="Genomic_DNA"/>
</dbReference>
<evidence type="ECO:0000313" key="2">
    <source>
        <dbReference type="EMBL" id="MBS3180673.1"/>
    </source>
</evidence>
<dbReference type="RefSeq" id="WP_249290654.1">
    <property type="nucleotide sequence ID" value="NZ_JAFEVO010000001.1"/>
</dbReference>
<sequence>MREVRGEREELRSVGGPVTRTGAASRLDAPSDLILDAQLAREIPRNTGGDAREVRSRHHRPARSPVQHGTRLAVDQHGHREQSDDALAADVRVVLVRDLPARHVVRGDPRSTLAQRPPAEALVRAHEHALIRVVRGTGDRGEHRHSGSLQPAEGDVEPGLSSEHVHCFAQDALHVILIHSLHEFYPLSEVAHANTRFLGSA</sequence>
<reference evidence="2 3" key="1">
    <citation type="submission" date="2021-02" db="EMBL/GenBank/DDBJ databases">
        <title>Draft genome and description of Leucobacter sp nov strain Marseille-Q4368.</title>
        <authorList>
            <person name="Boxberger M."/>
            <person name="La Scola B."/>
        </authorList>
    </citation>
    <scope>NUCLEOTIDE SEQUENCE [LARGE SCALE GENOMIC DNA]</scope>
    <source>
        <strain evidence="2 3">Marseille-Q4368</strain>
    </source>
</reference>
<proteinExistence type="predicted"/>
<comment type="caution">
    <text evidence="2">The sequence shown here is derived from an EMBL/GenBank/DDBJ whole genome shotgun (WGS) entry which is preliminary data.</text>
</comment>